<dbReference type="InterPro" id="IPR036179">
    <property type="entry name" value="Ig-like_dom_sf"/>
</dbReference>
<name>A0A3Q3KR93_MONAL</name>
<feature type="domain" description="Ig-like" evidence="3">
    <location>
        <begin position="172"/>
        <end position="237"/>
    </location>
</feature>
<reference evidence="4" key="1">
    <citation type="submission" date="2025-08" db="UniProtKB">
        <authorList>
            <consortium name="Ensembl"/>
        </authorList>
    </citation>
    <scope>IDENTIFICATION</scope>
</reference>
<dbReference type="PANTHER" id="PTHR11422:SF0">
    <property type="entry name" value="T-CELL SURFACE GLYCOPROTEIN CD4"/>
    <property type="match status" value="1"/>
</dbReference>
<evidence type="ECO:0000256" key="2">
    <source>
        <dbReference type="SAM" id="Phobius"/>
    </source>
</evidence>
<dbReference type="PROSITE" id="PS50835">
    <property type="entry name" value="IG_LIKE"/>
    <property type="match status" value="2"/>
</dbReference>
<keyword evidence="5" id="KW-1185">Reference proteome</keyword>
<evidence type="ECO:0000313" key="5">
    <source>
        <dbReference type="Proteomes" id="UP000261600"/>
    </source>
</evidence>
<organism evidence="4 5">
    <name type="scientific">Monopterus albus</name>
    <name type="common">Swamp eel</name>
    <dbReference type="NCBI Taxonomy" id="43700"/>
    <lineage>
        <taxon>Eukaryota</taxon>
        <taxon>Metazoa</taxon>
        <taxon>Chordata</taxon>
        <taxon>Craniata</taxon>
        <taxon>Vertebrata</taxon>
        <taxon>Euteleostomi</taxon>
        <taxon>Actinopterygii</taxon>
        <taxon>Neopterygii</taxon>
        <taxon>Teleostei</taxon>
        <taxon>Neoteleostei</taxon>
        <taxon>Acanthomorphata</taxon>
        <taxon>Anabantaria</taxon>
        <taxon>Synbranchiformes</taxon>
        <taxon>Synbranchidae</taxon>
        <taxon>Monopterus</taxon>
    </lineage>
</organism>
<dbReference type="InterPro" id="IPR003599">
    <property type="entry name" value="Ig_sub"/>
</dbReference>
<proteinExistence type="predicted"/>
<dbReference type="SMART" id="SM00409">
    <property type="entry name" value="IG"/>
    <property type="match status" value="4"/>
</dbReference>
<dbReference type="STRING" id="43700.ENSMALP00000032726"/>
<dbReference type="Pfam" id="PF00047">
    <property type="entry name" value="ig"/>
    <property type="match status" value="1"/>
</dbReference>
<keyword evidence="2" id="KW-0812">Transmembrane</keyword>
<feature type="domain" description="Ig-like" evidence="3">
    <location>
        <begin position="353"/>
        <end position="445"/>
    </location>
</feature>
<evidence type="ECO:0000313" key="4">
    <source>
        <dbReference type="Ensembl" id="ENSMALP00000032726.1"/>
    </source>
</evidence>
<dbReference type="InterPro" id="IPR013151">
    <property type="entry name" value="Immunoglobulin_dom"/>
</dbReference>
<evidence type="ECO:0000256" key="1">
    <source>
        <dbReference type="ARBA" id="ARBA00023319"/>
    </source>
</evidence>
<dbReference type="InterPro" id="IPR013783">
    <property type="entry name" value="Ig-like_fold"/>
</dbReference>
<dbReference type="PANTHER" id="PTHR11422">
    <property type="entry name" value="T-CELL SURFACE GLYCOPROTEIN CD4"/>
    <property type="match status" value="1"/>
</dbReference>
<dbReference type="AlphaFoldDB" id="A0A3Q3KR93"/>
<evidence type="ECO:0000259" key="3">
    <source>
        <dbReference type="PROSITE" id="PS50835"/>
    </source>
</evidence>
<dbReference type="Ensembl" id="ENSMALT00000033286.1">
    <property type="protein sequence ID" value="ENSMALP00000032726.1"/>
    <property type="gene ID" value="ENSMALG00000022513.1"/>
</dbReference>
<keyword evidence="2" id="KW-0472">Membrane</keyword>
<dbReference type="SUPFAM" id="SSF48726">
    <property type="entry name" value="Immunoglobulin"/>
    <property type="match status" value="3"/>
</dbReference>
<accession>A0A3Q3KR93</accession>
<sequence length="509" mass="56768">IPIGGKGGATTLKKQVHLINIQHFLPTLDRLVTEMKILTQSVLVLIAVFISTSGADEVVYAQLGEKVFLKSPSSYNATAHYIYWFFGKQEPSRIQLGWRNIMGGVGKTDDESWKTKITLSENSLIIDGIEEKHFGTYICELKSGGEKEAFTYELFQVNVKMNMGSPSLLLPGESLSLDCSVKASYRMTKIHWLNPSGESIGSNQKAIIKTATSKDNGQWTCVVRDNQKEYQAKISVTVLDLDPASSLFQYSSKSSHLTIPCSIPLHISWDQIKAKGLKEVNWQFFPKLPSGGNSDGPQQLFSLYLDQVPLTWKANRTRGLSTEPDLQKGKLSLVRKQGREGDRGDYVCSFKFPKVTLNKTVHLEVLQIISSPGTNLISGQQVNLTCSLGHPLPSDLQVKWLPPEGSSQLSLQSDPHPVHLSIPEIWTEDSGNWECSLWQGGRKLTSDVITLKIEPKLSVWMLVIICSAAVIVILLLIVVFFLYRRRQVQLNHSLLLDCTVVYCKYGNKS</sequence>
<feature type="transmembrane region" description="Helical" evidence="2">
    <location>
        <begin position="459"/>
        <end position="483"/>
    </location>
</feature>
<dbReference type="InterPro" id="IPR007110">
    <property type="entry name" value="Ig-like_dom"/>
</dbReference>
<keyword evidence="2" id="KW-1133">Transmembrane helix</keyword>
<protein>
    <recommendedName>
        <fullName evidence="3">Ig-like domain-containing protein</fullName>
    </recommendedName>
</protein>
<keyword evidence="1" id="KW-0393">Immunoglobulin domain</keyword>
<dbReference type="Gene3D" id="2.60.40.10">
    <property type="entry name" value="Immunoglobulins"/>
    <property type="match status" value="4"/>
</dbReference>
<dbReference type="Proteomes" id="UP000261600">
    <property type="component" value="Unplaced"/>
</dbReference>
<reference evidence="4" key="2">
    <citation type="submission" date="2025-09" db="UniProtKB">
        <authorList>
            <consortium name="Ensembl"/>
        </authorList>
    </citation>
    <scope>IDENTIFICATION</scope>
</reference>